<keyword evidence="2" id="KW-0813">Transport</keyword>
<feature type="transmembrane region" description="Helical" evidence="10">
    <location>
        <begin position="322"/>
        <end position="353"/>
    </location>
</feature>
<dbReference type="InterPro" id="IPR007272">
    <property type="entry name" value="Sulf_transp_TsuA/YedE"/>
</dbReference>
<accession>A0ABP6LTW5</accession>
<feature type="transmembrane region" description="Helical" evidence="10">
    <location>
        <begin position="269"/>
        <end position="287"/>
    </location>
</feature>
<dbReference type="EMBL" id="BAAAVT010000007">
    <property type="protein sequence ID" value="GAA3060499.1"/>
    <property type="molecule type" value="Genomic_DNA"/>
</dbReference>
<feature type="compositionally biased region" description="Polar residues" evidence="9">
    <location>
        <begin position="1"/>
        <end position="11"/>
    </location>
</feature>
<feature type="transmembrane region" description="Helical" evidence="10">
    <location>
        <begin position="147"/>
        <end position="170"/>
    </location>
</feature>
<evidence type="ECO:0000256" key="9">
    <source>
        <dbReference type="SAM" id="MobiDB-lite"/>
    </source>
</evidence>
<dbReference type="Pfam" id="PF04143">
    <property type="entry name" value="Sulf_transp"/>
    <property type="match status" value="1"/>
</dbReference>
<keyword evidence="12" id="KW-1185">Reference proteome</keyword>
<feature type="transmembrane region" description="Helical" evidence="10">
    <location>
        <begin position="182"/>
        <end position="200"/>
    </location>
</feature>
<evidence type="ECO:0000313" key="11">
    <source>
        <dbReference type="EMBL" id="GAA3060499.1"/>
    </source>
</evidence>
<feature type="transmembrane region" description="Helical" evidence="10">
    <location>
        <begin position="220"/>
        <end position="241"/>
    </location>
</feature>
<feature type="transmembrane region" description="Helical" evidence="10">
    <location>
        <begin position="65"/>
        <end position="85"/>
    </location>
</feature>
<feature type="transmembrane region" description="Helical" evidence="10">
    <location>
        <begin position="38"/>
        <end position="59"/>
    </location>
</feature>
<evidence type="ECO:0000256" key="3">
    <source>
        <dbReference type="ARBA" id="ARBA00022475"/>
    </source>
</evidence>
<protein>
    <submittedName>
        <fullName evidence="11">YeeE/YedE family protein</fullName>
    </submittedName>
</protein>
<evidence type="ECO:0000256" key="5">
    <source>
        <dbReference type="ARBA" id="ARBA00022692"/>
    </source>
</evidence>
<evidence type="ECO:0000256" key="1">
    <source>
        <dbReference type="ARBA" id="ARBA00004429"/>
    </source>
</evidence>
<dbReference type="RefSeq" id="WP_344684043.1">
    <property type="nucleotide sequence ID" value="NZ_BAAAVT010000007.1"/>
</dbReference>
<evidence type="ECO:0000256" key="7">
    <source>
        <dbReference type="ARBA" id="ARBA00023136"/>
    </source>
</evidence>
<evidence type="ECO:0000256" key="6">
    <source>
        <dbReference type="ARBA" id="ARBA00022989"/>
    </source>
</evidence>
<evidence type="ECO:0000313" key="12">
    <source>
        <dbReference type="Proteomes" id="UP001500236"/>
    </source>
</evidence>
<keyword evidence="7 10" id="KW-0472">Membrane</keyword>
<feature type="transmembrane region" description="Helical" evidence="10">
    <location>
        <begin position="106"/>
        <end position="127"/>
    </location>
</feature>
<comment type="similarity">
    <text evidence="8">Belongs to the TsuA/YedE (TC 9.B.102) family.</text>
</comment>
<evidence type="ECO:0000256" key="8">
    <source>
        <dbReference type="ARBA" id="ARBA00035655"/>
    </source>
</evidence>
<proteinExistence type="inferred from homology"/>
<evidence type="ECO:0000256" key="4">
    <source>
        <dbReference type="ARBA" id="ARBA00022519"/>
    </source>
</evidence>
<evidence type="ECO:0000256" key="2">
    <source>
        <dbReference type="ARBA" id="ARBA00022448"/>
    </source>
</evidence>
<keyword evidence="3" id="KW-1003">Cell membrane</keyword>
<name>A0ABP6LTW5_9MICC</name>
<organism evidence="11 12">
    <name type="scientific">Nesterenkonia aethiopica</name>
    <dbReference type="NCBI Taxonomy" id="269144"/>
    <lineage>
        <taxon>Bacteria</taxon>
        <taxon>Bacillati</taxon>
        <taxon>Actinomycetota</taxon>
        <taxon>Actinomycetes</taxon>
        <taxon>Micrococcales</taxon>
        <taxon>Micrococcaceae</taxon>
        <taxon>Nesterenkonia</taxon>
    </lineage>
</organism>
<dbReference type="PANTHER" id="PTHR30574:SF1">
    <property type="entry name" value="SULPHUR TRANSPORT DOMAIN-CONTAINING PROTEIN"/>
    <property type="match status" value="1"/>
</dbReference>
<feature type="region of interest" description="Disordered" evidence="9">
    <location>
        <begin position="1"/>
        <end position="25"/>
    </location>
</feature>
<feature type="transmembrane region" description="Helical" evidence="10">
    <location>
        <begin position="400"/>
        <end position="423"/>
    </location>
</feature>
<keyword evidence="6 10" id="KW-1133">Transmembrane helix</keyword>
<gene>
    <name evidence="11" type="ORF">GCM10010529_12660</name>
</gene>
<sequence>MSTTAETTSTEPVRHSGGPGSVSVRADRPLGWTRADTVRTSVALAVAALLLGLAGWLTITDGEGLGGSNAAFALLIGAGLGILFERGRYCFFCVFRDFFEKGDSRGLYAVLVSIAVGMIGYAVVFSMRVSNPTGGTIPSDAHIAPVSLALVIAGLAFGLGMVISGGCIAGHLYRLPEGHLRSLPALVGVVLGFGAGFLSWDTMYSGFIAGAPVPWLPAGSGYTTAVVLQLGVLVGLGIWLLRWNPPVTGRGDRVVDATEVRRLVFFKRWPALATGAAVGILAVLAYYKDQPLGVTSQISSLTRTGMDAAGLLPNFMPGLDERLAGCVAVVVHTITTNGWLIAGIVLASLAAALPGRRVKVEPLTGWNSLTAVIGGVLLGWGSMIGLGCTIGVLLSGTQAMALSGWVFGAAVVVAAGVGFKLGLHRRANPGVYR</sequence>
<dbReference type="Proteomes" id="UP001500236">
    <property type="component" value="Unassembled WGS sequence"/>
</dbReference>
<keyword evidence="5 10" id="KW-0812">Transmembrane</keyword>
<comment type="caution">
    <text evidence="11">The sequence shown here is derived from an EMBL/GenBank/DDBJ whole genome shotgun (WGS) entry which is preliminary data.</text>
</comment>
<dbReference type="PANTHER" id="PTHR30574">
    <property type="entry name" value="INNER MEMBRANE PROTEIN YEDE"/>
    <property type="match status" value="1"/>
</dbReference>
<comment type="subcellular location">
    <subcellularLocation>
        <location evidence="1">Cell inner membrane</location>
        <topology evidence="1">Multi-pass membrane protein</topology>
    </subcellularLocation>
</comment>
<reference evidence="12" key="1">
    <citation type="journal article" date="2019" name="Int. J. Syst. Evol. Microbiol.">
        <title>The Global Catalogue of Microorganisms (GCM) 10K type strain sequencing project: providing services to taxonomists for standard genome sequencing and annotation.</title>
        <authorList>
            <consortium name="The Broad Institute Genomics Platform"/>
            <consortium name="The Broad Institute Genome Sequencing Center for Infectious Disease"/>
            <person name="Wu L."/>
            <person name="Ma J."/>
        </authorList>
    </citation>
    <scope>NUCLEOTIDE SEQUENCE [LARGE SCALE GENOMIC DNA]</scope>
    <source>
        <strain evidence="12">JCM 14309</strain>
    </source>
</reference>
<feature type="transmembrane region" description="Helical" evidence="10">
    <location>
        <begin position="365"/>
        <end position="394"/>
    </location>
</feature>
<keyword evidence="4" id="KW-0997">Cell inner membrane</keyword>
<evidence type="ECO:0000256" key="10">
    <source>
        <dbReference type="SAM" id="Phobius"/>
    </source>
</evidence>